<proteinExistence type="predicted"/>
<feature type="region of interest" description="Disordered" evidence="1">
    <location>
        <begin position="15"/>
        <end position="34"/>
    </location>
</feature>
<sequence length="91" mass="9853">MQGYPITPASDCISSKGKVKAKETGGGERGGRSKDEELLITHSLAASQPSCCSSSVSLVSWGEQQHSRPRSLEVLNSRVYMCQRSRIRRGG</sequence>
<reference evidence="2 3" key="1">
    <citation type="submission" date="2021-06" db="EMBL/GenBank/DDBJ databases">
        <title>Caerostris darwini draft genome.</title>
        <authorList>
            <person name="Kono N."/>
            <person name="Arakawa K."/>
        </authorList>
    </citation>
    <scope>NUCLEOTIDE SEQUENCE [LARGE SCALE GENOMIC DNA]</scope>
</reference>
<dbReference type="AlphaFoldDB" id="A0AAV4MGZ7"/>
<accession>A0AAV4MGZ7</accession>
<dbReference type="EMBL" id="BPLQ01000433">
    <property type="protein sequence ID" value="GIX71286.1"/>
    <property type="molecule type" value="Genomic_DNA"/>
</dbReference>
<name>A0AAV4MGZ7_9ARAC</name>
<feature type="compositionally biased region" description="Basic and acidic residues" evidence="1">
    <location>
        <begin position="20"/>
        <end position="34"/>
    </location>
</feature>
<organism evidence="2 3">
    <name type="scientific">Caerostris darwini</name>
    <dbReference type="NCBI Taxonomy" id="1538125"/>
    <lineage>
        <taxon>Eukaryota</taxon>
        <taxon>Metazoa</taxon>
        <taxon>Ecdysozoa</taxon>
        <taxon>Arthropoda</taxon>
        <taxon>Chelicerata</taxon>
        <taxon>Arachnida</taxon>
        <taxon>Araneae</taxon>
        <taxon>Araneomorphae</taxon>
        <taxon>Entelegynae</taxon>
        <taxon>Araneoidea</taxon>
        <taxon>Araneidae</taxon>
        <taxon>Caerostris</taxon>
    </lineage>
</organism>
<gene>
    <name evidence="2" type="ORF">CDAR_568801</name>
</gene>
<keyword evidence="3" id="KW-1185">Reference proteome</keyword>
<comment type="caution">
    <text evidence="2">The sequence shown here is derived from an EMBL/GenBank/DDBJ whole genome shotgun (WGS) entry which is preliminary data.</text>
</comment>
<evidence type="ECO:0000313" key="3">
    <source>
        <dbReference type="Proteomes" id="UP001054837"/>
    </source>
</evidence>
<evidence type="ECO:0000256" key="1">
    <source>
        <dbReference type="SAM" id="MobiDB-lite"/>
    </source>
</evidence>
<evidence type="ECO:0000313" key="2">
    <source>
        <dbReference type="EMBL" id="GIX71286.1"/>
    </source>
</evidence>
<dbReference type="Proteomes" id="UP001054837">
    <property type="component" value="Unassembled WGS sequence"/>
</dbReference>
<protein>
    <submittedName>
        <fullName evidence="2">Uncharacterized protein</fullName>
    </submittedName>
</protein>